<protein>
    <submittedName>
        <fullName evidence="2">Uncharacterized protein</fullName>
    </submittedName>
</protein>
<organism evidence="2 3">
    <name type="scientific">Oryza sativa subsp. japonica</name>
    <name type="common">Rice</name>
    <dbReference type="NCBI Taxonomy" id="39947"/>
    <lineage>
        <taxon>Eukaryota</taxon>
        <taxon>Viridiplantae</taxon>
        <taxon>Streptophyta</taxon>
        <taxon>Embryophyta</taxon>
        <taxon>Tracheophyta</taxon>
        <taxon>Spermatophyta</taxon>
        <taxon>Magnoliopsida</taxon>
        <taxon>Liliopsida</taxon>
        <taxon>Poales</taxon>
        <taxon>Poaceae</taxon>
        <taxon>BOP clade</taxon>
        <taxon>Oryzoideae</taxon>
        <taxon>Oryzeae</taxon>
        <taxon>Oryzinae</taxon>
        <taxon>Oryza</taxon>
        <taxon>Oryza sativa</taxon>
    </lineage>
</organism>
<dbReference type="EMBL" id="AP004840">
    <property type="protein sequence ID" value="BAD28006.1"/>
    <property type="molecule type" value="Genomic_DNA"/>
</dbReference>
<accession>Q6ETL4</accession>
<evidence type="ECO:0000313" key="3">
    <source>
        <dbReference type="Proteomes" id="UP000000763"/>
    </source>
</evidence>
<name>Q6ETL4_ORYSJ</name>
<proteinExistence type="predicted"/>
<gene>
    <name evidence="2" type="primary">P0544B02.18</name>
</gene>
<evidence type="ECO:0000313" key="2">
    <source>
        <dbReference type="EMBL" id="BAD28006.1"/>
    </source>
</evidence>
<feature type="region of interest" description="Disordered" evidence="1">
    <location>
        <begin position="1"/>
        <end position="33"/>
    </location>
</feature>
<reference evidence="3" key="1">
    <citation type="journal article" date="2005" name="Nature">
        <title>The map-based sequence of the rice genome.</title>
        <authorList>
            <consortium name="International rice genome sequencing project (IRGSP)"/>
            <person name="Matsumoto T."/>
            <person name="Wu J."/>
            <person name="Kanamori H."/>
            <person name="Katayose Y."/>
            <person name="Fujisawa M."/>
            <person name="Namiki N."/>
            <person name="Mizuno H."/>
            <person name="Yamamoto K."/>
            <person name="Antonio B.A."/>
            <person name="Baba T."/>
            <person name="Sakata K."/>
            <person name="Nagamura Y."/>
            <person name="Aoki H."/>
            <person name="Arikawa K."/>
            <person name="Arita K."/>
            <person name="Bito T."/>
            <person name="Chiden Y."/>
            <person name="Fujitsuka N."/>
            <person name="Fukunaka R."/>
            <person name="Hamada M."/>
            <person name="Harada C."/>
            <person name="Hayashi A."/>
            <person name="Hijishita S."/>
            <person name="Honda M."/>
            <person name="Hosokawa S."/>
            <person name="Ichikawa Y."/>
            <person name="Idonuma A."/>
            <person name="Iijima M."/>
            <person name="Ikeda M."/>
            <person name="Ikeno M."/>
            <person name="Ito K."/>
            <person name="Ito S."/>
            <person name="Ito T."/>
            <person name="Ito Y."/>
            <person name="Ito Y."/>
            <person name="Iwabuchi A."/>
            <person name="Kamiya K."/>
            <person name="Karasawa W."/>
            <person name="Kurita K."/>
            <person name="Katagiri S."/>
            <person name="Kikuta A."/>
            <person name="Kobayashi H."/>
            <person name="Kobayashi N."/>
            <person name="Machita K."/>
            <person name="Maehara T."/>
            <person name="Masukawa M."/>
            <person name="Mizubayashi T."/>
            <person name="Mukai Y."/>
            <person name="Nagasaki H."/>
            <person name="Nagata Y."/>
            <person name="Naito S."/>
            <person name="Nakashima M."/>
            <person name="Nakama Y."/>
            <person name="Nakamichi Y."/>
            <person name="Nakamura M."/>
            <person name="Meguro A."/>
            <person name="Negishi M."/>
            <person name="Ohta I."/>
            <person name="Ohta T."/>
            <person name="Okamoto M."/>
            <person name="Ono N."/>
            <person name="Saji S."/>
            <person name="Sakaguchi M."/>
            <person name="Sakai K."/>
            <person name="Shibata M."/>
            <person name="Shimokawa T."/>
            <person name="Song J."/>
            <person name="Takazaki Y."/>
            <person name="Terasawa K."/>
            <person name="Tsugane M."/>
            <person name="Tsuji K."/>
            <person name="Ueda S."/>
            <person name="Waki K."/>
            <person name="Yamagata H."/>
            <person name="Yamamoto M."/>
            <person name="Yamamoto S."/>
            <person name="Yamane H."/>
            <person name="Yoshiki S."/>
            <person name="Yoshihara R."/>
            <person name="Yukawa K."/>
            <person name="Zhong H."/>
            <person name="Yano M."/>
            <person name="Yuan Q."/>
            <person name="Ouyang S."/>
            <person name="Liu J."/>
            <person name="Jones K.M."/>
            <person name="Gansberger K."/>
            <person name="Moffat K."/>
            <person name="Hill J."/>
            <person name="Bera J."/>
            <person name="Fadrosh D."/>
            <person name="Jin S."/>
            <person name="Johri S."/>
            <person name="Kim M."/>
            <person name="Overton L."/>
            <person name="Reardon M."/>
            <person name="Tsitrin T."/>
            <person name="Vuong H."/>
            <person name="Weaver B."/>
            <person name="Ciecko A."/>
            <person name="Tallon L."/>
            <person name="Jackson J."/>
            <person name="Pai G."/>
            <person name="Aken S.V."/>
            <person name="Utterback T."/>
            <person name="Reidmuller S."/>
            <person name="Feldblyum T."/>
            <person name="Hsiao J."/>
            <person name="Zismann V."/>
            <person name="Iobst S."/>
            <person name="de Vazeille A.R."/>
            <person name="Buell C.R."/>
            <person name="Ying K."/>
            <person name="Li Y."/>
            <person name="Lu T."/>
            <person name="Huang Y."/>
            <person name="Zhao Q."/>
            <person name="Feng Q."/>
            <person name="Zhang L."/>
            <person name="Zhu J."/>
            <person name="Weng Q."/>
            <person name="Mu J."/>
            <person name="Lu Y."/>
            <person name="Fan D."/>
            <person name="Liu Y."/>
            <person name="Guan J."/>
            <person name="Zhang Y."/>
            <person name="Yu S."/>
            <person name="Liu X."/>
            <person name="Zhang Y."/>
            <person name="Hong G."/>
            <person name="Han B."/>
            <person name="Choisne N."/>
            <person name="Demange N."/>
            <person name="Orjeda G."/>
            <person name="Samain S."/>
            <person name="Cattolico L."/>
            <person name="Pelletier E."/>
            <person name="Couloux A."/>
            <person name="Segurens B."/>
            <person name="Wincker P."/>
            <person name="D'Hont A."/>
            <person name="Scarpelli C."/>
            <person name="Weissenbach J."/>
            <person name="Salanoubat M."/>
            <person name="Quetier F."/>
            <person name="Yu Y."/>
            <person name="Kim H.R."/>
            <person name="Rambo T."/>
            <person name="Currie J."/>
            <person name="Collura K."/>
            <person name="Luo M."/>
            <person name="Yang T."/>
            <person name="Ammiraju J.S.S."/>
            <person name="Engler F."/>
            <person name="Soderlund C."/>
            <person name="Wing R.A."/>
            <person name="Palmer L.E."/>
            <person name="de la Bastide M."/>
            <person name="Spiegel L."/>
            <person name="Nascimento L."/>
            <person name="Zutavern T."/>
            <person name="O'Shaughnessy A."/>
            <person name="Dike S."/>
            <person name="Dedhia N."/>
            <person name="Preston R."/>
            <person name="Balija V."/>
            <person name="McCombie W.R."/>
            <person name="Chow T."/>
            <person name="Chen H."/>
            <person name="Chung M."/>
            <person name="Chen C."/>
            <person name="Shaw J."/>
            <person name="Wu H."/>
            <person name="Hsiao K."/>
            <person name="Chao Y."/>
            <person name="Chu M."/>
            <person name="Cheng C."/>
            <person name="Hour A."/>
            <person name="Lee P."/>
            <person name="Lin S."/>
            <person name="Lin Y."/>
            <person name="Liou J."/>
            <person name="Liu S."/>
            <person name="Hsing Y."/>
            <person name="Raghuvanshi S."/>
            <person name="Mohanty A."/>
            <person name="Bharti A.K."/>
            <person name="Gaur A."/>
            <person name="Gupta V."/>
            <person name="Kumar D."/>
            <person name="Ravi V."/>
            <person name="Vij S."/>
            <person name="Kapur A."/>
            <person name="Khurana P."/>
            <person name="Khurana P."/>
            <person name="Khurana J.P."/>
            <person name="Tyagi A.K."/>
            <person name="Gaikwad K."/>
            <person name="Singh A."/>
            <person name="Dalal V."/>
            <person name="Srivastava S."/>
            <person name="Dixit A."/>
            <person name="Pal A.K."/>
            <person name="Ghazi I.A."/>
            <person name="Yadav M."/>
            <person name="Pandit A."/>
            <person name="Bhargava A."/>
            <person name="Sureshbabu K."/>
            <person name="Batra K."/>
            <person name="Sharma T.R."/>
            <person name="Mohapatra T."/>
            <person name="Singh N.K."/>
            <person name="Messing J."/>
            <person name="Nelson A.B."/>
            <person name="Fuks G."/>
            <person name="Kavchok S."/>
            <person name="Keizer G."/>
            <person name="Linton E."/>
            <person name="Llaca V."/>
            <person name="Song R."/>
            <person name="Tanyolac B."/>
            <person name="Young S."/>
            <person name="Ho-Il K."/>
            <person name="Hahn J.H."/>
            <person name="Sangsakoo G."/>
            <person name="Vanavichit A."/>
            <person name="de Mattos Luiz.A.T."/>
            <person name="Zimmer P.D."/>
            <person name="Malone G."/>
            <person name="Dellagostin O."/>
            <person name="de Oliveira A.C."/>
            <person name="Bevan M."/>
            <person name="Bancroft I."/>
            <person name="Minx P."/>
            <person name="Cordum H."/>
            <person name="Wilson R."/>
            <person name="Cheng Z."/>
            <person name="Jin W."/>
            <person name="Jiang J."/>
            <person name="Leong S.A."/>
            <person name="Iwama H."/>
            <person name="Gojobori T."/>
            <person name="Itoh T."/>
            <person name="Niimura Y."/>
            <person name="Fujii Y."/>
            <person name="Habara T."/>
            <person name="Sakai H."/>
            <person name="Sato Y."/>
            <person name="Wilson G."/>
            <person name="Kumar K."/>
            <person name="McCouch S."/>
            <person name="Juretic N."/>
            <person name="Hoen D."/>
            <person name="Wright S."/>
            <person name="Bruskiewich R."/>
            <person name="Bureau T."/>
            <person name="Miyao A."/>
            <person name="Hirochika H."/>
            <person name="Nishikawa T."/>
            <person name="Kadowaki K."/>
            <person name="Sugiura M."/>
            <person name="Burr B."/>
            <person name="Sasaki T."/>
        </authorList>
    </citation>
    <scope>NUCLEOTIDE SEQUENCE [LARGE SCALE GENOMIC DNA]</scope>
    <source>
        <strain evidence="3">cv. Nipponbare</strain>
    </source>
</reference>
<dbReference type="Proteomes" id="UP000000763">
    <property type="component" value="Chromosome 2"/>
</dbReference>
<evidence type="ECO:0000256" key="1">
    <source>
        <dbReference type="SAM" id="MobiDB-lite"/>
    </source>
</evidence>
<feature type="compositionally biased region" description="Gly residues" evidence="1">
    <location>
        <begin position="13"/>
        <end position="22"/>
    </location>
</feature>
<reference evidence="3" key="2">
    <citation type="journal article" date="2008" name="Nucleic Acids Res.">
        <title>The rice annotation project database (RAP-DB): 2008 update.</title>
        <authorList>
            <consortium name="The rice annotation project (RAP)"/>
        </authorList>
    </citation>
    <scope>GENOME REANNOTATION</scope>
    <source>
        <strain evidence="3">cv. Nipponbare</strain>
    </source>
</reference>
<sequence>MKERRQRLSPQRCGGGGGGGGGGEDDELETTARYGGVGAGIYPRQWRRRREAERDRSAKNIKCWWRRRGRASGNNRD</sequence>
<dbReference type="AlphaFoldDB" id="Q6ETL4"/>